<feature type="region of interest" description="Disordered" evidence="1">
    <location>
        <begin position="1"/>
        <end position="81"/>
    </location>
</feature>
<feature type="non-terminal residue" evidence="2">
    <location>
        <position position="1"/>
    </location>
</feature>
<evidence type="ECO:0000256" key="1">
    <source>
        <dbReference type="SAM" id="MobiDB-lite"/>
    </source>
</evidence>
<comment type="caution">
    <text evidence="2">The sequence shown here is derived from an EMBL/GenBank/DDBJ whole genome shotgun (WGS) entry which is preliminary data.</text>
</comment>
<sequence length="81" mass="9022">MKQMLLTLHGQPQGDSLPQKQRKTSPEKSVTNPLVQFHLPHEDGNTFAPKPTVFVNKGGSSTRPEEGETNQSTLKFYSREG</sequence>
<name>V8NQS1_OPHHA</name>
<organism evidence="2 3">
    <name type="scientific">Ophiophagus hannah</name>
    <name type="common">King cobra</name>
    <name type="synonym">Naja hannah</name>
    <dbReference type="NCBI Taxonomy" id="8665"/>
    <lineage>
        <taxon>Eukaryota</taxon>
        <taxon>Metazoa</taxon>
        <taxon>Chordata</taxon>
        <taxon>Craniata</taxon>
        <taxon>Vertebrata</taxon>
        <taxon>Euteleostomi</taxon>
        <taxon>Lepidosauria</taxon>
        <taxon>Squamata</taxon>
        <taxon>Bifurcata</taxon>
        <taxon>Unidentata</taxon>
        <taxon>Episquamata</taxon>
        <taxon>Toxicofera</taxon>
        <taxon>Serpentes</taxon>
        <taxon>Colubroidea</taxon>
        <taxon>Elapidae</taxon>
        <taxon>Elapinae</taxon>
        <taxon>Ophiophagus</taxon>
    </lineage>
</organism>
<dbReference type="Proteomes" id="UP000018936">
    <property type="component" value="Unassembled WGS sequence"/>
</dbReference>
<proteinExistence type="predicted"/>
<protein>
    <submittedName>
        <fullName evidence="2">Uncharacterized protein</fullName>
    </submittedName>
</protein>
<accession>V8NQS1</accession>
<evidence type="ECO:0000313" key="2">
    <source>
        <dbReference type="EMBL" id="ETE64420.1"/>
    </source>
</evidence>
<evidence type="ECO:0000313" key="3">
    <source>
        <dbReference type="Proteomes" id="UP000018936"/>
    </source>
</evidence>
<dbReference type="EMBL" id="AZIM01002263">
    <property type="protein sequence ID" value="ETE64420.1"/>
    <property type="molecule type" value="Genomic_DNA"/>
</dbReference>
<keyword evidence="3" id="KW-1185">Reference proteome</keyword>
<reference evidence="2 3" key="1">
    <citation type="journal article" date="2013" name="Proc. Natl. Acad. Sci. U.S.A.">
        <title>The king cobra genome reveals dynamic gene evolution and adaptation in the snake venom system.</title>
        <authorList>
            <person name="Vonk F.J."/>
            <person name="Casewell N.R."/>
            <person name="Henkel C.V."/>
            <person name="Heimberg A.M."/>
            <person name="Jansen H.J."/>
            <person name="McCleary R.J."/>
            <person name="Kerkkamp H.M."/>
            <person name="Vos R.A."/>
            <person name="Guerreiro I."/>
            <person name="Calvete J.J."/>
            <person name="Wuster W."/>
            <person name="Woods A.E."/>
            <person name="Logan J.M."/>
            <person name="Harrison R.A."/>
            <person name="Castoe T.A."/>
            <person name="de Koning A.P."/>
            <person name="Pollock D.D."/>
            <person name="Yandell M."/>
            <person name="Calderon D."/>
            <person name="Renjifo C."/>
            <person name="Currier R.B."/>
            <person name="Salgado D."/>
            <person name="Pla D."/>
            <person name="Sanz L."/>
            <person name="Hyder A.S."/>
            <person name="Ribeiro J.M."/>
            <person name="Arntzen J.W."/>
            <person name="van den Thillart G.E."/>
            <person name="Boetzer M."/>
            <person name="Pirovano W."/>
            <person name="Dirks R.P."/>
            <person name="Spaink H.P."/>
            <person name="Duboule D."/>
            <person name="McGlinn E."/>
            <person name="Kini R.M."/>
            <person name="Richardson M.K."/>
        </authorList>
    </citation>
    <scope>NUCLEOTIDE SEQUENCE</scope>
    <source>
        <tissue evidence="2">Blood</tissue>
    </source>
</reference>
<dbReference type="AlphaFoldDB" id="V8NQS1"/>
<gene>
    <name evidence="2" type="ORF">L345_09812</name>
</gene>